<gene>
    <name evidence="2" type="ORF">BPOR_0158g00050</name>
</gene>
<organism evidence="2 3">
    <name type="scientific">Botrytis porri</name>
    <dbReference type="NCBI Taxonomy" id="87229"/>
    <lineage>
        <taxon>Eukaryota</taxon>
        <taxon>Fungi</taxon>
        <taxon>Dikarya</taxon>
        <taxon>Ascomycota</taxon>
        <taxon>Pezizomycotina</taxon>
        <taxon>Leotiomycetes</taxon>
        <taxon>Helotiales</taxon>
        <taxon>Sclerotiniaceae</taxon>
        <taxon>Botrytis</taxon>
    </lineage>
</organism>
<feature type="region of interest" description="Disordered" evidence="1">
    <location>
        <begin position="92"/>
        <end position="125"/>
    </location>
</feature>
<evidence type="ECO:0000256" key="1">
    <source>
        <dbReference type="SAM" id="MobiDB-lite"/>
    </source>
</evidence>
<keyword evidence="3" id="KW-1185">Reference proteome</keyword>
<proteinExistence type="predicted"/>
<name>A0A4Z1KVE9_9HELO</name>
<sequence length="146" mass="16338">MVVLKIENLQSGSGELEFTCQQWKLGTHRPKLTVSQELNASRMNWCLYDHPVSQRALGRPIPVSLTPDLQYLRIDSQLFAKQNGEYTPINLAKGKEQAVTRASKSPATTIEKSQSSRSSSSSSNSSMLSLVFEDDIDIGKHKHENY</sequence>
<dbReference type="STRING" id="87229.A0A4Z1KVE9"/>
<dbReference type="AlphaFoldDB" id="A0A4Z1KVE9"/>
<protein>
    <submittedName>
        <fullName evidence="2">Uncharacterized protein</fullName>
    </submittedName>
</protein>
<evidence type="ECO:0000313" key="2">
    <source>
        <dbReference type="EMBL" id="TGO88505.1"/>
    </source>
</evidence>
<feature type="compositionally biased region" description="Polar residues" evidence="1">
    <location>
        <begin position="100"/>
        <end position="112"/>
    </location>
</feature>
<accession>A0A4Z1KVE9</accession>
<dbReference type="EMBL" id="PQXO01000158">
    <property type="protein sequence ID" value="TGO88505.1"/>
    <property type="molecule type" value="Genomic_DNA"/>
</dbReference>
<reference evidence="2 3" key="1">
    <citation type="submission" date="2017-12" db="EMBL/GenBank/DDBJ databases">
        <title>Comparative genomics of Botrytis spp.</title>
        <authorList>
            <person name="Valero-Jimenez C.A."/>
            <person name="Tapia P."/>
            <person name="Veloso J."/>
            <person name="Silva-Moreno E."/>
            <person name="Staats M."/>
            <person name="Valdes J.H."/>
            <person name="Van Kan J.A.L."/>
        </authorList>
    </citation>
    <scope>NUCLEOTIDE SEQUENCE [LARGE SCALE GENOMIC DNA]</scope>
    <source>
        <strain evidence="2 3">MUCL3349</strain>
    </source>
</reference>
<feature type="compositionally biased region" description="Low complexity" evidence="1">
    <location>
        <begin position="113"/>
        <end position="125"/>
    </location>
</feature>
<evidence type="ECO:0000313" key="3">
    <source>
        <dbReference type="Proteomes" id="UP000297280"/>
    </source>
</evidence>
<dbReference type="Proteomes" id="UP000297280">
    <property type="component" value="Unassembled WGS sequence"/>
</dbReference>
<comment type="caution">
    <text evidence="2">The sequence shown here is derived from an EMBL/GenBank/DDBJ whole genome shotgun (WGS) entry which is preliminary data.</text>
</comment>